<evidence type="ECO:0000256" key="1">
    <source>
        <dbReference type="SAM" id="MobiDB-lite"/>
    </source>
</evidence>
<accession>W7UPC5</accession>
<feature type="signal peptide" evidence="2">
    <location>
        <begin position="1"/>
        <end position="24"/>
    </location>
</feature>
<name>W7UPC5_RUMFL</name>
<keyword evidence="4" id="KW-1185">Reference proteome</keyword>
<organism evidence="3 4">
    <name type="scientific">Ruminococcus flavefaciens 007c</name>
    <dbReference type="NCBI Taxonomy" id="1341157"/>
    <lineage>
        <taxon>Bacteria</taxon>
        <taxon>Bacillati</taxon>
        <taxon>Bacillota</taxon>
        <taxon>Clostridia</taxon>
        <taxon>Eubacteriales</taxon>
        <taxon>Oscillospiraceae</taxon>
        <taxon>Ruminococcus</taxon>
    </lineage>
</organism>
<dbReference type="AlphaFoldDB" id="W7UPC5"/>
<feature type="compositionally biased region" description="Low complexity" evidence="1">
    <location>
        <begin position="306"/>
        <end position="323"/>
    </location>
</feature>
<reference evidence="3 4" key="1">
    <citation type="journal article" date="2014" name="PLoS ONE">
        <title>Rumen cellulosomics: divergent fiber-degrading strategies revealed by comparative genome-wide analysis of six ruminococcal strains.</title>
        <authorList>
            <person name="Dassa B."/>
            <person name="Borovok I."/>
            <person name="Ruimy-Israeli V."/>
            <person name="Lamed R."/>
            <person name="Flint H.J."/>
            <person name="Duncan S.H."/>
            <person name="Henrissat B."/>
            <person name="Coutinho P."/>
            <person name="Morrison M."/>
            <person name="Mosoni P."/>
            <person name="Yeoman C.J."/>
            <person name="White B.A."/>
            <person name="Bayer E.A."/>
        </authorList>
    </citation>
    <scope>NUCLEOTIDE SEQUENCE [LARGE SCALE GENOMIC DNA]</scope>
    <source>
        <strain evidence="3 4">007c</strain>
    </source>
</reference>
<evidence type="ECO:0000256" key="2">
    <source>
        <dbReference type="SAM" id="SignalP"/>
    </source>
</evidence>
<keyword evidence="2" id="KW-0732">Signal</keyword>
<feature type="region of interest" description="Disordered" evidence="1">
    <location>
        <begin position="294"/>
        <end position="351"/>
    </location>
</feature>
<proteinExistence type="predicted"/>
<dbReference type="PROSITE" id="PS51257">
    <property type="entry name" value="PROKAR_LIPOPROTEIN"/>
    <property type="match status" value="1"/>
</dbReference>
<protein>
    <submittedName>
        <fullName evidence="3">Uncharacterized protein</fullName>
    </submittedName>
</protein>
<feature type="compositionally biased region" description="Basic and acidic residues" evidence="1">
    <location>
        <begin position="324"/>
        <end position="351"/>
    </location>
</feature>
<dbReference type="EMBL" id="ATAX01000026">
    <property type="protein sequence ID" value="EWM53309.1"/>
    <property type="molecule type" value="Genomic_DNA"/>
</dbReference>
<dbReference type="RefSeq" id="WP_037299635.1">
    <property type="nucleotide sequence ID" value="NZ_ATAX01000026.1"/>
</dbReference>
<sequence length="440" mass="49920">MKKTFMKPLALLPAAVLLVGCGRASIDPNDYLEVKFSGLDTVATADCDIDYEKMVTDNLKAFGIKSKKDDHAIERAAGKLKKYLGGSLDKQRELSNGDKIVFEWTDDNIEKLEKKYKIKLKVSDKTIEVKDLEEAKKFDPFDYLSVSYDGVGPNGSIVLDSDKLPVDYISFYADPSYGLSNGDMVKITFGYSEDSTKEECFSQGYMPEKFEKEYTVEGLQQYVKKISEIEKKSYDKMDKYAQDRFMDDVKENWQNKKLKDIELLGVNLYIPEKDEYSMKNALCYVYKVTTTSAKKGGEEKKEEPTTEAVTTTAEKTEAATTTAAEKKDKDEETTTTAEKTEEKTTEPVTEKAAEAKKDDGFVYYYFAYYENVLTPGNADKDFDASTYNEPSYYQFFGVSGDAFAIDDVLYVGYQNLDDLYKAVEGKFYAKCKVETNIKKK</sequence>
<comment type="caution">
    <text evidence="3">The sequence shown here is derived from an EMBL/GenBank/DDBJ whole genome shotgun (WGS) entry which is preliminary data.</text>
</comment>
<evidence type="ECO:0000313" key="4">
    <source>
        <dbReference type="Proteomes" id="UP000019365"/>
    </source>
</evidence>
<dbReference type="PATRIC" id="fig|1341157.4.peg.2084"/>
<dbReference type="OrthoDB" id="1819953at2"/>
<evidence type="ECO:0000313" key="3">
    <source>
        <dbReference type="EMBL" id="EWM53309.1"/>
    </source>
</evidence>
<feature type="compositionally biased region" description="Basic and acidic residues" evidence="1">
    <location>
        <begin position="295"/>
        <end position="304"/>
    </location>
</feature>
<gene>
    <name evidence="3" type="ORF">RF007C_10075</name>
</gene>
<feature type="chain" id="PRO_5039558145" evidence="2">
    <location>
        <begin position="25"/>
        <end position="440"/>
    </location>
</feature>
<dbReference type="Proteomes" id="UP000019365">
    <property type="component" value="Unassembled WGS sequence"/>
</dbReference>
<dbReference type="eggNOG" id="ENOG5031ZD1">
    <property type="taxonomic scope" value="Bacteria"/>
</dbReference>